<feature type="transmembrane region" description="Helical" evidence="6">
    <location>
        <begin position="89"/>
        <end position="112"/>
    </location>
</feature>
<keyword evidence="4 6" id="KW-1133">Transmembrane helix</keyword>
<dbReference type="EMBL" id="VULY01000018">
    <property type="protein sequence ID" value="MSR93189.1"/>
    <property type="molecule type" value="Genomic_DNA"/>
</dbReference>
<feature type="transmembrane region" description="Helical" evidence="6">
    <location>
        <begin position="133"/>
        <end position="159"/>
    </location>
</feature>
<evidence type="ECO:0000256" key="3">
    <source>
        <dbReference type="ARBA" id="ARBA00022692"/>
    </source>
</evidence>
<dbReference type="Pfam" id="PF03631">
    <property type="entry name" value="Virul_fac_BrkB"/>
    <property type="match status" value="1"/>
</dbReference>
<protein>
    <submittedName>
        <fullName evidence="7">YihY/virulence factor BrkB family protein</fullName>
    </submittedName>
</protein>
<comment type="caution">
    <text evidence="7">The sequence shown here is derived from an EMBL/GenBank/DDBJ whole genome shotgun (WGS) entry which is preliminary data.</text>
</comment>
<name>A0A6N7UY65_9FIRM</name>
<evidence type="ECO:0000256" key="1">
    <source>
        <dbReference type="ARBA" id="ARBA00004651"/>
    </source>
</evidence>
<feature type="transmembrane region" description="Helical" evidence="6">
    <location>
        <begin position="208"/>
        <end position="228"/>
    </location>
</feature>
<evidence type="ECO:0000256" key="6">
    <source>
        <dbReference type="SAM" id="Phobius"/>
    </source>
</evidence>
<dbReference type="AlphaFoldDB" id="A0A6N7UY65"/>
<keyword evidence="5 6" id="KW-0472">Membrane</keyword>
<organism evidence="7 8">
    <name type="scientific">Suipraeoptans intestinalis</name>
    <dbReference type="NCBI Taxonomy" id="2606628"/>
    <lineage>
        <taxon>Bacteria</taxon>
        <taxon>Bacillati</taxon>
        <taxon>Bacillota</taxon>
        <taxon>Clostridia</taxon>
        <taxon>Lachnospirales</taxon>
        <taxon>Lachnospiraceae</taxon>
        <taxon>Suipraeoptans</taxon>
    </lineage>
</organism>
<proteinExistence type="predicted"/>
<dbReference type="PIRSF" id="PIRSF035875">
    <property type="entry name" value="RNase_BN"/>
    <property type="match status" value="1"/>
</dbReference>
<reference evidence="7 8" key="1">
    <citation type="submission" date="2019-08" db="EMBL/GenBank/DDBJ databases">
        <title>In-depth cultivation of the pig gut microbiome towards novel bacterial diversity and tailored functional studies.</title>
        <authorList>
            <person name="Wylensek D."/>
            <person name="Hitch T.C.A."/>
            <person name="Clavel T."/>
        </authorList>
    </citation>
    <scope>NUCLEOTIDE SEQUENCE [LARGE SCALE GENOMIC DNA]</scope>
    <source>
        <strain evidence="7 8">68-1-5</strain>
    </source>
</reference>
<dbReference type="Proteomes" id="UP000434409">
    <property type="component" value="Unassembled WGS sequence"/>
</dbReference>
<comment type="subcellular location">
    <subcellularLocation>
        <location evidence="1">Cell membrane</location>
        <topology evidence="1">Multi-pass membrane protein</topology>
    </subcellularLocation>
</comment>
<evidence type="ECO:0000256" key="2">
    <source>
        <dbReference type="ARBA" id="ARBA00022475"/>
    </source>
</evidence>
<feature type="transmembrane region" description="Helical" evidence="6">
    <location>
        <begin position="31"/>
        <end position="51"/>
    </location>
</feature>
<sequence>MKVWNRLLEKLDGIAREIADNHVGAYAAQSAYFFMLCLIPILLLMITMVQYTPVTKADVMTAAMQVFPSSVHTMITSIINQVYNRSRAIIPLTVLVALWSAGKGVMAMATGLNGVYRCRETRNYVVIRIRSTIYTIFFLLVIISLLVLGVFGNLLQMVVQEHVPVMERMATKWIQLREVITFPVLILFILMIYKFLPNKKHRIREQIVGAFAAATGWMAVSWVFSMYLDIFKGFSDMYGSLATIVLIMLWMYFCMYCVLLGGNLNRVLQERKGKEKDASAQGE</sequence>
<dbReference type="NCBIfam" id="TIGR00765">
    <property type="entry name" value="yihY_not_rbn"/>
    <property type="match status" value="1"/>
</dbReference>
<evidence type="ECO:0000256" key="5">
    <source>
        <dbReference type="ARBA" id="ARBA00023136"/>
    </source>
</evidence>
<keyword evidence="3 6" id="KW-0812">Transmembrane</keyword>
<dbReference type="GO" id="GO:0005886">
    <property type="term" value="C:plasma membrane"/>
    <property type="evidence" value="ECO:0007669"/>
    <property type="project" value="UniProtKB-SubCell"/>
</dbReference>
<dbReference type="RefSeq" id="WP_154476013.1">
    <property type="nucleotide sequence ID" value="NZ_JAQYBV010000071.1"/>
</dbReference>
<keyword evidence="8" id="KW-1185">Reference proteome</keyword>
<dbReference type="PANTHER" id="PTHR30213">
    <property type="entry name" value="INNER MEMBRANE PROTEIN YHJD"/>
    <property type="match status" value="1"/>
</dbReference>
<evidence type="ECO:0000313" key="8">
    <source>
        <dbReference type="Proteomes" id="UP000434409"/>
    </source>
</evidence>
<keyword evidence="2" id="KW-1003">Cell membrane</keyword>
<dbReference type="InterPro" id="IPR017039">
    <property type="entry name" value="Virul_fac_BrkB"/>
</dbReference>
<dbReference type="PANTHER" id="PTHR30213:SF0">
    <property type="entry name" value="UPF0761 MEMBRANE PROTEIN YIHY"/>
    <property type="match status" value="1"/>
</dbReference>
<gene>
    <name evidence="7" type="ORF">FYJ34_02555</name>
</gene>
<evidence type="ECO:0000256" key="4">
    <source>
        <dbReference type="ARBA" id="ARBA00022989"/>
    </source>
</evidence>
<feature type="transmembrane region" description="Helical" evidence="6">
    <location>
        <begin position="240"/>
        <end position="264"/>
    </location>
</feature>
<evidence type="ECO:0000313" key="7">
    <source>
        <dbReference type="EMBL" id="MSR93189.1"/>
    </source>
</evidence>
<feature type="transmembrane region" description="Helical" evidence="6">
    <location>
        <begin position="179"/>
        <end position="196"/>
    </location>
</feature>
<accession>A0A6N7UY65</accession>